<evidence type="ECO:0000313" key="1">
    <source>
        <dbReference type="EMBL" id="MDI5896009.1"/>
    </source>
</evidence>
<comment type="caution">
    <text evidence="1">The sequence shown here is derived from an EMBL/GenBank/DDBJ whole genome shotgun (WGS) entry which is preliminary data.</text>
</comment>
<reference evidence="1 2" key="1">
    <citation type="submission" date="2023-04" db="EMBL/GenBank/DDBJ databases">
        <title>Two novel species of Flavobacterium.</title>
        <authorList>
            <person name="Liu Q."/>
            <person name="Xin Y.-H."/>
        </authorList>
    </citation>
    <scope>NUCLEOTIDE SEQUENCE [LARGE SCALE GENOMIC DNA]</scope>
    <source>
        <strain evidence="1 2">LB1P51</strain>
    </source>
</reference>
<dbReference type="Proteomes" id="UP001243403">
    <property type="component" value="Unassembled WGS sequence"/>
</dbReference>
<organism evidence="1 2">
    <name type="scientific">Flavobacterium algoritolerans</name>
    <dbReference type="NCBI Taxonomy" id="3041254"/>
    <lineage>
        <taxon>Bacteria</taxon>
        <taxon>Pseudomonadati</taxon>
        <taxon>Bacteroidota</taxon>
        <taxon>Flavobacteriia</taxon>
        <taxon>Flavobacteriales</taxon>
        <taxon>Flavobacteriaceae</taxon>
        <taxon>Flavobacterium</taxon>
    </lineage>
</organism>
<dbReference type="EMBL" id="JASCRZ010000007">
    <property type="protein sequence ID" value="MDI5896009.1"/>
    <property type="molecule type" value="Genomic_DNA"/>
</dbReference>
<accession>A0ABT6VCP8</accession>
<dbReference type="RefSeq" id="WP_282718440.1">
    <property type="nucleotide sequence ID" value="NZ_JASCRZ010000007.1"/>
</dbReference>
<dbReference type="Pfam" id="PF20131">
    <property type="entry name" value="MC3"/>
    <property type="match status" value="1"/>
</dbReference>
<name>A0ABT6VCP8_9FLAO</name>
<dbReference type="InterPro" id="IPR045390">
    <property type="entry name" value="ABC-3C_MC3"/>
</dbReference>
<evidence type="ECO:0000313" key="2">
    <source>
        <dbReference type="Proteomes" id="UP001243403"/>
    </source>
</evidence>
<keyword evidence="2" id="KW-1185">Reference proteome</keyword>
<sequence length="150" mass="17417">MSKSYYVYNNEAIASLVLEKTLRLLNEIEISRFLLILPILLEDRIIVKLRTSNFSNFEELLRKHPTLFANFNDRYLDLLPISINSLTLLKEMGVLMTSKNRIFYNSNYQQLSQSASSNRLESIAGQLENFVSLTAGYETNTLYKILKIRL</sequence>
<proteinExistence type="predicted"/>
<protein>
    <submittedName>
        <fullName evidence="1">DUF6521 family protein</fullName>
    </submittedName>
</protein>
<gene>
    <name evidence="1" type="ORF">QLS65_14020</name>
</gene>